<reference evidence="1" key="1">
    <citation type="submission" date="2021-01" db="EMBL/GenBank/DDBJ databases">
        <authorList>
            <person name="Sun Q."/>
        </authorList>
    </citation>
    <scope>NUCLEOTIDE SEQUENCE</scope>
    <source>
        <strain evidence="1">YIM B02566</strain>
    </source>
</reference>
<protein>
    <submittedName>
        <fullName evidence="1">EamA family transporter RarD</fullName>
    </submittedName>
</protein>
<organism evidence="1 2">
    <name type="scientific">Taklimakanibacter albus</name>
    <dbReference type="NCBI Taxonomy" id="2800327"/>
    <lineage>
        <taxon>Bacteria</taxon>
        <taxon>Pseudomonadati</taxon>
        <taxon>Pseudomonadota</taxon>
        <taxon>Alphaproteobacteria</taxon>
        <taxon>Hyphomicrobiales</taxon>
        <taxon>Aestuariivirgaceae</taxon>
        <taxon>Taklimakanibacter</taxon>
    </lineage>
</organism>
<evidence type="ECO:0000313" key="1">
    <source>
        <dbReference type="EMBL" id="MBK1869419.1"/>
    </source>
</evidence>
<dbReference type="EMBL" id="JAENHL010000008">
    <property type="protein sequence ID" value="MBK1869419.1"/>
    <property type="molecule type" value="Genomic_DNA"/>
</dbReference>
<comment type="caution">
    <text evidence="1">The sequence shown here is derived from an EMBL/GenBank/DDBJ whole genome shotgun (WGS) entry which is preliminary data.</text>
</comment>
<dbReference type="Proteomes" id="UP000616151">
    <property type="component" value="Unassembled WGS sequence"/>
</dbReference>
<accession>A0ACC5R9R1</accession>
<sequence>MSAIDTPVSAAHLSEAKKGVAFGIAAHLVWGVMAYYFKLIEAASPVEIAVHRGLWSLTIAAIVIWALGQYDDVKKALASPRIVLTLLFTSLLIVFNWGFYIWSIQNGRTIEASLGYYINPLLNVVVGAIFLGERFTRLQLIAIAIAVIAVLVQTIALGVVPWLGLMLGATFCLYGLIRKTVDVGATQGFFIEVLLIFIPAGAIAMWLGETGQALFLTTPFYTLMLMGCGVLTAAALLFFSLAVRRIRYSTAGLMQYISPSLVFLTAVFIFGEPMDFWRWFSFALLWVALGIYTYAALKEGRRMQELVEPAQA</sequence>
<proteinExistence type="predicted"/>
<keyword evidence="2" id="KW-1185">Reference proteome</keyword>
<evidence type="ECO:0000313" key="2">
    <source>
        <dbReference type="Proteomes" id="UP000616151"/>
    </source>
</evidence>
<gene>
    <name evidence="1" type="primary">rarD</name>
    <name evidence="1" type="ORF">JHL16_23870</name>
</gene>
<name>A0ACC5R9R1_9HYPH</name>